<proteinExistence type="predicted"/>
<evidence type="ECO:0000313" key="3">
    <source>
        <dbReference type="Proteomes" id="UP000266934"/>
    </source>
</evidence>
<dbReference type="EMBL" id="AP018907">
    <property type="protein sequence ID" value="BBF92358.1"/>
    <property type="molecule type" value="Genomic_DNA"/>
</dbReference>
<evidence type="ECO:0000256" key="1">
    <source>
        <dbReference type="SAM" id="MobiDB-lite"/>
    </source>
</evidence>
<dbReference type="Proteomes" id="UP000266934">
    <property type="component" value="Chromosome"/>
</dbReference>
<sequence length="74" mass="7687">MTSQPTRDYVVLVPTRLQNRDLAAGQRIALAEPAARYALLSGLIAPAADAPASAAPDEAAQATTAGRRRKEAAT</sequence>
<dbReference type="AlphaFoldDB" id="A0A348FYH5"/>
<dbReference type="RefSeq" id="WP_126398226.1">
    <property type="nucleotide sequence ID" value="NZ_AP018907.1"/>
</dbReference>
<gene>
    <name evidence="2" type="ORF">BLTE_10430</name>
</gene>
<feature type="region of interest" description="Disordered" evidence="1">
    <location>
        <begin position="50"/>
        <end position="74"/>
    </location>
</feature>
<protein>
    <submittedName>
        <fullName evidence="2">Uncharacterized protein</fullName>
    </submittedName>
</protein>
<reference evidence="2 3" key="1">
    <citation type="submission" date="2018-08" db="EMBL/GenBank/DDBJ databases">
        <title>Complete genome sequencing of Blastochloris tepida GI.</title>
        <authorList>
            <person name="Tsukatani Y."/>
            <person name="Mori H."/>
        </authorList>
    </citation>
    <scope>NUCLEOTIDE SEQUENCE [LARGE SCALE GENOMIC DNA]</scope>
    <source>
        <strain evidence="2 3">GI</strain>
    </source>
</reference>
<feature type="compositionally biased region" description="Low complexity" evidence="1">
    <location>
        <begin position="50"/>
        <end position="65"/>
    </location>
</feature>
<dbReference type="KEGG" id="blag:BLTE_10430"/>
<name>A0A348FYH5_9HYPH</name>
<accession>A0A348FYH5</accession>
<organism evidence="2 3">
    <name type="scientific">Blastochloris tepida</name>
    <dbReference type="NCBI Taxonomy" id="2233851"/>
    <lineage>
        <taxon>Bacteria</taxon>
        <taxon>Pseudomonadati</taxon>
        <taxon>Pseudomonadota</taxon>
        <taxon>Alphaproteobacteria</taxon>
        <taxon>Hyphomicrobiales</taxon>
        <taxon>Blastochloridaceae</taxon>
        <taxon>Blastochloris</taxon>
    </lineage>
</organism>
<keyword evidence="3" id="KW-1185">Reference proteome</keyword>
<evidence type="ECO:0000313" key="2">
    <source>
        <dbReference type="EMBL" id="BBF92358.1"/>
    </source>
</evidence>